<evidence type="ECO:0000313" key="2">
    <source>
        <dbReference type="EMBL" id="ROL41910.1"/>
    </source>
</evidence>
<feature type="compositionally biased region" description="Low complexity" evidence="1">
    <location>
        <begin position="137"/>
        <end position="152"/>
    </location>
</feature>
<feature type="compositionally biased region" description="Low complexity" evidence="1">
    <location>
        <begin position="174"/>
        <end position="193"/>
    </location>
</feature>
<keyword evidence="3" id="KW-1185">Reference proteome</keyword>
<feature type="region of interest" description="Disordered" evidence="1">
    <location>
        <begin position="1"/>
        <end position="29"/>
    </location>
</feature>
<comment type="caution">
    <text evidence="2">The sequence shown here is derived from an EMBL/GenBank/DDBJ whole genome shotgun (WGS) entry which is preliminary data.</text>
</comment>
<reference evidence="2 3" key="1">
    <citation type="submission" date="2018-10" db="EMBL/GenBank/DDBJ databases">
        <title>Genome assembly for a Yunnan-Guizhou Plateau 3E fish, Anabarilius grahami (Regan), and its evolutionary and genetic applications.</title>
        <authorList>
            <person name="Jiang W."/>
        </authorList>
    </citation>
    <scope>NUCLEOTIDE SEQUENCE [LARGE SCALE GENOMIC DNA]</scope>
    <source>
        <strain evidence="2">AG-KIZ</strain>
        <tissue evidence="2">Muscle</tissue>
    </source>
</reference>
<dbReference type="EMBL" id="RJVU01051410">
    <property type="protein sequence ID" value="ROL41910.1"/>
    <property type="molecule type" value="Genomic_DNA"/>
</dbReference>
<evidence type="ECO:0000313" key="3">
    <source>
        <dbReference type="Proteomes" id="UP000281406"/>
    </source>
</evidence>
<feature type="region of interest" description="Disordered" evidence="1">
    <location>
        <begin position="134"/>
        <end position="193"/>
    </location>
</feature>
<dbReference type="AlphaFoldDB" id="A0A3N0Y7V5"/>
<feature type="compositionally biased region" description="Basic residues" evidence="1">
    <location>
        <begin position="163"/>
        <end position="173"/>
    </location>
</feature>
<gene>
    <name evidence="2" type="ORF">DPX16_1815</name>
</gene>
<evidence type="ECO:0000256" key="1">
    <source>
        <dbReference type="SAM" id="MobiDB-lite"/>
    </source>
</evidence>
<accession>A0A3N0Y7V5</accession>
<protein>
    <submittedName>
        <fullName evidence="2">Uncharacterized protein</fullName>
    </submittedName>
</protein>
<name>A0A3N0Y7V5_ANAGA</name>
<sequence>MDQTRPRAGLETRPRAGLETRPRAGLETRPRAGLETRCPAFGVYASCPKLFLGRLVGPYAYVYGSCPCRQNQQQMYRYASARGSYHTIREGRKVRPRIDLCSWVRGSPPNVRWESFRGSGDDFTSLLADPWLKPSLPGRSSPGKKLSPPSKRLPQRTAELAGRRKRQSPRRLPSRAARFRPPIRAISRGLSPL</sequence>
<dbReference type="Proteomes" id="UP000281406">
    <property type="component" value="Unassembled WGS sequence"/>
</dbReference>
<organism evidence="2 3">
    <name type="scientific">Anabarilius grahami</name>
    <name type="common">Kanglang fish</name>
    <name type="synonym">Barilius grahami</name>
    <dbReference type="NCBI Taxonomy" id="495550"/>
    <lineage>
        <taxon>Eukaryota</taxon>
        <taxon>Metazoa</taxon>
        <taxon>Chordata</taxon>
        <taxon>Craniata</taxon>
        <taxon>Vertebrata</taxon>
        <taxon>Euteleostomi</taxon>
        <taxon>Actinopterygii</taxon>
        <taxon>Neopterygii</taxon>
        <taxon>Teleostei</taxon>
        <taxon>Ostariophysi</taxon>
        <taxon>Cypriniformes</taxon>
        <taxon>Xenocyprididae</taxon>
        <taxon>Xenocypridinae</taxon>
        <taxon>Xenocypridinae incertae sedis</taxon>
        <taxon>Anabarilius</taxon>
    </lineage>
</organism>
<proteinExistence type="predicted"/>